<evidence type="ECO:0000313" key="2">
    <source>
        <dbReference type="Proteomes" id="UP001055114"/>
    </source>
</evidence>
<protein>
    <submittedName>
        <fullName evidence="1">Uncharacterized protein</fullName>
    </submittedName>
</protein>
<gene>
    <name evidence="1" type="ORF">CE91St3_18740</name>
</gene>
<reference evidence="1" key="1">
    <citation type="submission" date="2022-01" db="EMBL/GenBank/DDBJ databases">
        <title>Novel bile acid biosynthetic pathways are enriched in the microbiome of centenarians.</title>
        <authorList>
            <person name="Sato Y."/>
            <person name="Atarashi K."/>
            <person name="Plichta R.D."/>
            <person name="Arai Y."/>
            <person name="Sasajima S."/>
            <person name="Kearney M.S."/>
            <person name="Suda W."/>
            <person name="Takeshita K."/>
            <person name="Sasaki T."/>
            <person name="Okamoto S."/>
            <person name="Skelly N.A."/>
            <person name="Okamura Y."/>
            <person name="Vlamakis H."/>
            <person name="Li Y."/>
            <person name="Tanoue T."/>
            <person name="Takei H."/>
            <person name="Nittono H."/>
            <person name="Narushima S."/>
            <person name="Irie J."/>
            <person name="Itoh H."/>
            <person name="Moriya K."/>
            <person name="Sugiura Y."/>
            <person name="Suematsu M."/>
            <person name="Moritoki N."/>
            <person name="Shibata S."/>
            <person name="Littman R.D."/>
            <person name="Fischbach A.M."/>
            <person name="Uwamino Y."/>
            <person name="Inoue T."/>
            <person name="Honda A."/>
            <person name="Hattori M."/>
            <person name="Murai T."/>
            <person name="Xavier J.R."/>
            <person name="Hirose N."/>
            <person name="Honda K."/>
        </authorList>
    </citation>
    <scope>NUCLEOTIDE SEQUENCE</scope>
    <source>
        <strain evidence="1">CE91-St3</strain>
    </source>
</reference>
<organism evidence="1 2">
    <name type="scientific">Parabacteroides merdae</name>
    <dbReference type="NCBI Taxonomy" id="46503"/>
    <lineage>
        <taxon>Bacteria</taxon>
        <taxon>Pseudomonadati</taxon>
        <taxon>Bacteroidota</taxon>
        <taxon>Bacteroidia</taxon>
        <taxon>Bacteroidales</taxon>
        <taxon>Tannerellaceae</taxon>
        <taxon>Parabacteroides</taxon>
    </lineage>
</organism>
<accession>A0AA37K661</accession>
<dbReference type="Proteomes" id="UP001055114">
    <property type="component" value="Unassembled WGS sequence"/>
</dbReference>
<evidence type="ECO:0000313" key="1">
    <source>
        <dbReference type="EMBL" id="GKH72011.1"/>
    </source>
</evidence>
<name>A0AA37K661_9BACT</name>
<proteinExistence type="predicted"/>
<dbReference type="AlphaFoldDB" id="A0AA37K661"/>
<dbReference type="EMBL" id="BQNZ01000001">
    <property type="protein sequence ID" value="GKH72011.1"/>
    <property type="molecule type" value="Genomic_DNA"/>
</dbReference>
<comment type="caution">
    <text evidence="1">The sequence shown here is derived from an EMBL/GenBank/DDBJ whole genome shotgun (WGS) entry which is preliminary data.</text>
</comment>
<sequence>MSKIMMMRENEKSMRTLAMLRYQADRYQSVGNGSMCQRVNAEIRRLVSQMSESSKN</sequence>